<dbReference type="EMBL" id="CM026422">
    <property type="protein sequence ID" value="KAG0585649.1"/>
    <property type="molecule type" value="Genomic_DNA"/>
</dbReference>
<organism evidence="2 3">
    <name type="scientific">Ceratodon purpureus</name>
    <name type="common">Fire moss</name>
    <name type="synonym">Dicranum purpureum</name>
    <dbReference type="NCBI Taxonomy" id="3225"/>
    <lineage>
        <taxon>Eukaryota</taxon>
        <taxon>Viridiplantae</taxon>
        <taxon>Streptophyta</taxon>
        <taxon>Embryophyta</taxon>
        <taxon>Bryophyta</taxon>
        <taxon>Bryophytina</taxon>
        <taxon>Bryopsida</taxon>
        <taxon>Dicranidae</taxon>
        <taxon>Pseudoditrichales</taxon>
        <taxon>Ditrichaceae</taxon>
        <taxon>Ceratodon</taxon>
    </lineage>
</organism>
<dbReference type="AlphaFoldDB" id="A0A8T0IRJ6"/>
<evidence type="ECO:0000256" key="1">
    <source>
        <dbReference type="SAM" id="MobiDB-lite"/>
    </source>
</evidence>
<feature type="compositionally biased region" description="Basic and acidic residues" evidence="1">
    <location>
        <begin position="151"/>
        <end position="170"/>
    </location>
</feature>
<reference evidence="2" key="1">
    <citation type="submission" date="2020-06" db="EMBL/GenBank/DDBJ databases">
        <title>WGS assembly of Ceratodon purpureus strain R40.</title>
        <authorList>
            <person name="Carey S.B."/>
            <person name="Jenkins J."/>
            <person name="Shu S."/>
            <person name="Lovell J.T."/>
            <person name="Sreedasyam A."/>
            <person name="Maumus F."/>
            <person name="Tiley G.P."/>
            <person name="Fernandez-Pozo N."/>
            <person name="Barry K."/>
            <person name="Chen C."/>
            <person name="Wang M."/>
            <person name="Lipzen A."/>
            <person name="Daum C."/>
            <person name="Saski C.A."/>
            <person name="Payton A.C."/>
            <person name="Mcbreen J.C."/>
            <person name="Conrad R.E."/>
            <person name="Kollar L.M."/>
            <person name="Olsson S."/>
            <person name="Huttunen S."/>
            <person name="Landis J.B."/>
            <person name="Wickett N.J."/>
            <person name="Johnson M.G."/>
            <person name="Rensing S.A."/>
            <person name="Grimwood J."/>
            <person name="Schmutz J."/>
            <person name="Mcdaniel S.F."/>
        </authorList>
    </citation>
    <scope>NUCLEOTIDE SEQUENCE</scope>
    <source>
        <strain evidence="2">R40</strain>
    </source>
</reference>
<accession>A0A8T0IRJ6</accession>
<name>A0A8T0IRJ6_CERPU</name>
<protein>
    <submittedName>
        <fullName evidence="2">Uncharacterized protein</fullName>
    </submittedName>
</protein>
<keyword evidence="3" id="KW-1185">Reference proteome</keyword>
<proteinExistence type="predicted"/>
<evidence type="ECO:0000313" key="2">
    <source>
        <dbReference type="EMBL" id="KAG0585649.1"/>
    </source>
</evidence>
<dbReference type="Proteomes" id="UP000822688">
    <property type="component" value="Chromosome 2"/>
</dbReference>
<evidence type="ECO:0000313" key="3">
    <source>
        <dbReference type="Proteomes" id="UP000822688"/>
    </source>
</evidence>
<gene>
    <name evidence="2" type="ORF">KC19_2G027600</name>
</gene>
<feature type="region of interest" description="Disordered" evidence="1">
    <location>
        <begin position="151"/>
        <end position="185"/>
    </location>
</feature>
<comment type="caution">
    <text evidence="2">The sequence shown here is derived from an EMBL/GenBank/DDBJ whole genome shotgun (WGS) entry which is preliminary data.</text>
</comment>
<sequence length="185" mass="21003">MFFQDFFLVPMDFYDDSNYLLQLKVILFEKVNKQQFNFKVPHIQILQMNRNAGGDEDEECEGVSNVFTVLISSEVKIITGETFESETLEGKQLRHSHFSVSVSVFVCVHFKPAEALLCSPSLHCITVCQPLERFSLDIKRCAAASPLEVSRHGREEVPHADGRPRHGDRAQRRRPRLPEGDGGAI</sequence>